<dbReference type="GO" id="GO:0045892">
    <property type="term" value="P:negative regulation of DNA-templated transcription"/>
    <property type="evidence" value="ECO:0007669"/>
    <property type="project" value="InterPro"/>
</dbReference>
<keyword evidence="2" id="KW-0805">Transcription regulation</keyword>
<dbReference type="InterPro" id="IPR036388">
    <property type="entry name" value="WH-like_DNA-bd_sf"/>
</dbReference>
<evidence type="ECO:0000256" key="2">
    <source>
        <dbReference type="ARBA" id="ARBA00023015"/>
    </source>
</evidence>
<keyword evidence="5" id="KW-0175">Coiled coil</keyword>
<dbReference type="InterPro" id="IPR005650">
    <property type="entry name" value="BlaI_family"/>
</dbReference>
<name>A0AAP4BA72_9FIRM</name>
<dbReference type="PIRSF" id="PIRSF019455">
    <property type="entry name" value="CopR_AtkY"/>
    <property type="match status" value="1"/>
</dbReference>
<feature type="coiled-coil region" evidence="5">
    <location>
        <begin position="100"/>
        <end position="127"/>
    </location>
</feature>
<proteinExistence type="inferred from homology"/>
<evidence type="ECO:0000256" key="5">
    <source>
        <dbReference type="SAM" id="Coils"/>
    </source>
</evidence>
<dbReference type="SUPFAM" id="SSF46785">
    <property type="entry name" value="Winged helix' DNA-binding domain"/>
    <property type="match status" value="1"/>
</dbReference>
<evidence type="ECO:0000256" key="3">
    <source>
        <dbReference type="ARBA" id="ARBA00023125"/>
    </source>
</evidence>
<dbReference type="Pfam" id="PF03965">
    <property type="entry name" value="Penicillinase_R"/>
    <property type="match status" value="1"/>
</dbReference>
<sequence>MKIEELPITELTIMKIIWDADRPMQLADIYAQTKDVYNKKWQYQTVSTYIRSLVRRGFLHMKQAGRAYDYTPAISEEAYLESIMGYMADFWGKKSLLCLASNLRENEQLTDEEIREIEEILDESEQQ</sequence>
<organism evidence="6 7">
    <name type="scientific">Fusibacillus kribbianus</name>
    <dbReference type="NCBI Taxonomy" id="3044208"/>
    <lineage>
        <taxon>Bacteria</taxon>
        <taxon>Bacillati</taxon>
        <taxon>Bacillota</taxon>
        <taxon>Clostridia</taxon>
        <taxon>Lachnospirales</taxon>
        <taxon>Lachnospiraceae</taxon>
        <taxon>Fusibacillus</taxon>
    </lineage>
</organism>
<dbReference type="Gene3D" id="1.10.10.10">
    <property type="entry name" value="Winged helix-like DNA-binding domain superfamily/Winged helix DNA-binding domain"/>
    <property type="match status" value="1"/>
</dbReference>
<evidence type="ECO:0000313" key="7">
    <source>
        <dbReference type="Proteomes" id="UP001300383"/>
    </source>
</evidence>
<evidence type="ECO:0000256" key="1">
    <source>
        <dbReference type="ARBA" id="ARBA00011046"/>
    </source>
</evidence>
<accession>A0AAP4BA72</accession>
<keyword evidence="3" id="KW-0238">DNA-binding</keyword>
<dbReference type="EMBL" id="JASGBQ010000011">
    <property type="protein sequence ID" value="MDI9242330.1"/>
    <property type="molecule type" value="Genomic_DNA"/>
</dbReference>
<dbReference type="AlphaFoldDB" id="A0AAP4BA72"/>
<keyword evidence="7" id="KW-1185">Reference proteome</keyword>
<evidence type="ECO:0000256" key="4">
    <source>
        <dbReference type="ARBA" id="ARBA00023163"/>
    </source>
</evidence>
<gene>
    <name evidence="6" type="ORF">QJ036_07580</name>
</gene>
<comment type="similarity">
    <text evidence="1">Belongs to the BlaI transcriptional regulatory family.</text>
</comment>
<dbReference type="GO" id="GO:0003677">
    <property type="term" value="F:DNA binding"/>
    <property type="evidence" value="ECO:0007669"/>
    <property type="project" value="UniProtKB-KW"/>
</dbReference>
<keyword evidence="4" id="KW-0804">Transcription</keyword>
<comment type="caution">
    <text evidence="6">The sequence shown here is derived from an EMBL/GenBank/DDBJ whole genome shotgun (WGS) entry which is preliminary data.</text>
</comment>
<protein>
    <submittedName>
        <fullName evidence="6">BlaI/MecI/CopY family transcriptional regulator</fullName>
    </submittedName>
</protein>
<dbReference type="RefSeq" id="WP_283230780.1">
    <property type="nucleotide sequence ID" value="NZ_JASGBQ010000011.1"/>
</dbReference>
<reference evidence="6 7" key="1">
    <citation type="submission" date="2023-05" db="EMBL/GenBank/DDBJ databases">
        <title>[ruminococcus] sp. nov., isolated from a pig farm feces dump.</title>
        <authorList>
            <person name="Chang Y.-H."/>
        </authorList>
    </citation>
    <scope>NUCLEOTIDE SEQUENCE [LARGE SCALE GENOMIC DNA]</scope>
    <source>
        <strain evidence="6 7">YH-rum2234</strain>
    </source>
</reference>
<dbReference type="InterPro" id="IPR036390">
    <property type="entry name" value="WH_DNA-bd_sf"/>
</dbReference>
<evidence type="ECO:0000313" key="6">
    <source>
        <dbReference type="EMBL" id="MDI9242330.1"/>
    </source>
</evidence>
<dbReference type="Proteomes" id="UP001300383">
    <property type="component" value="Unassembled WGS sequence"/>
</dbReference>